<evidence type="ECO:0000256" key="1">
    <source>
        <dbReference type="SAM" id="MobiDB-lite"/>
    </source>
</evidence>
<dbReference type="Proteomes" id="UP001472866">
    <property type="component" value="Chromosome 10"/>
</dbReference>
<protein>
    <submittedName>
        <fullName evidence="4">Uncharacterized protein</fullName>
    </submittedName>
</protein>
<evidence type="ECO:0000313" key="4">
    <source>
        <dbReference type="EMBL" id="WZN64654.1"/>
    </source>
</evidence>
<keyword evidence="2" id="KW-1133">Transmembrane helix</keyword>
<organism evidence="4 5">
    <name type="scientific">Chloropicon roscoffensis</name>
    <dbReference type="NCBI Taxonomy" id="1461544"/>
    <lineage>
        <taxon>Eukaryota</taxon>
        <taxon>Viridiplantae</taxon>
        <taxon>Chlorophyta</taxon>
        <taxon>Chloropicophyceae</taxon>
        <taxon>Chloropicales</taxon>
        <taxon>Chloropicaceae</taxon>
        <taxon>Chloropicon</taxon>
    </lineage>
</organism>
<feature type="compositionally biased region" description="Acidic residues" evidence="1">
    <location>
        <begin position="130"/>
        <end position="173"/>
    </location>
</feature>
<keyword evidence="2" id="KW-0472">Membrane</keyword>
<feature type="compositionally biased region" description="Gly residues" evidence="1">
    <location>
        <begin position="186"/>
        <end position="195"/>
    </location>
</feature>
<reference evidence="4 5" key="1">
    <citation type="submission" date="2024-03" db="EMBL/GenBank/DDBJ databases">
        <title>Complete genome sequence of the green alga Chloropicon roscoffensis RCC1871.</title>
        <authorList>
            <person name="Lemieux C."/>
            <person name="Pombert J.-F."/>
            <person name="Otis C."/>
            <person name="Turmel M."/>
        </authorList>
    </citation>
    <scope>NUCLEOTIDE SEQUENCE [LARGE SCALE GENOMIC DNA]</scope>
    <source>
        <strain evidence="4 5">RCC1871</strain>
    </source>
</reference>
<feature type="region of interest" description="Disordered" evidence="1">
    <location>
        <begin position="113"/>
        <end position="200"/>
    </location>
</feature>
<name>A0AAX4PFX2_9CHLO</name>
<feature type="transmembrane region" description="Helical" evidence="2">
    <location>
        <begin position="422"/>
        <end position="446"/>
    </location>
</feature>
<keyword evidence="2" id="KW-0812">Transmembrane</keyword>
<accession>A0AAX4PFX2</accession>
<proteinExistence type="predicted"/>
<gene>
    <name evidence="4" type="ORF">HKI87_10g62110</name>
</gene>
<feature type="chain" id="PRO_5043814050" evidence="3">
    <location>
        <begin position="28"/>
        <end position="470"/>
    </location>
</feature>
<dbReference type="EMBL" id="CP151510">
    <property type="protein sequence ID" value="WZN64654.1"/>
    <property type="molecule type" value="Genomic_DNA"/>
</dbReference>
<evidence type="ECO:0000256" key="2">
    <source>
        <dbReference type="SAM" id="Phobius"/>
    </source>
</evidence>
<keyword evidence="3" id="KW-0732">Signal</keyword>
<sequence length="470" mass="51986">MGTTRPSLPLLVALVLLSVLLARSVSASRPTVYDYDGSAQVEVQTKFLSSRRGGRGRRAGGVATRAVLYEDDYEAEYEEGEYGDEAGANDDDGYAYYDDAYVDDDDVVEPWDEGGSGLDYRAGTGALSSEGEEDYEEFETDLGFDDEDEDEGRLEEEEEDFGDYYDDDNEDTEFFGFDDGQDRVAGGDGTEGGDGGGDDDYEYDGDAFGFEGGEGAFTSFCESADSPKIREDLKEGACDILVSGLDDSISKTHLHVDGVYKPKDCLNGYLRYFPAEGEDAKMVAFDVDFEEWGFYDGNVVAQENLILHGSSFEARVPQEVAAWYCDRKVCETDTENEHFWTPITSATITCITQEEEDRRIAMMGQRKNELLFPSDEDRAKGSGHGLAGHDDYEFGDSDGLYSYADEGTALFAPPREDDDDQYGGLVTNSLVFMATAALIGFPLYIYTKQSRMRDSGGFVNRRTTKVRFSE</sequence>
<keyword evidence="5" id="KW-1185">Reference proteome</keyword>
<evidence type="ECO:0000313" key="5">
    <source>
        <dbReference type="Proteomes" id="UP001472866"/>
    </source>
</evidence>
<feature type="signal peptide" evidence="3">
    <location>
        <begin position="1"/>
        <end position="27"/>
    </location>
</feature>
<evidence type="ECO:0000256" key="3">
    <source>
        <dbReference type="SAM" id="SignalP"/>
    </source>
</evidence>
<dbReference type="AlphaFoldDB" id="A0AAX4PFX2"/>